<dbReference type="Pfam" id="PF00314">
    <property type="entry name" value="Thaumatin"/>
    <property type="match status" value="1"/>
</dbReference>
<name>A0AA88U8M1_9ASTE</name>
<keyword evidence="1" id="KW-1133">Transmembrane helix</keyword>
<evidence type="ECO:0000313" key="3">
    <source>
        <dbReference type="Proteomes" id="UP001187471"/>
    </source>
</evidence>
<dbReference type="AlphaFoldDB" id="A0AA88U8M1"/>
<gene>
    <name evidence="2" type="ORF">RJ640_022162</name>
</gene>
<proteinExistence type="predicted"/>
<sequence length="196" mass="20526">MSGNGGLDFYSVSVTHGYNLAMLVVPQGDYEGNCMASACVNDPNGGFSSETGNARSITCFAFGDPKNCCNGANARPGMCKPTEYSMYFGSRCPWADSYVYGEDDGREKSGTFGCSLADYHIPSCPRPSLATGHQVDAVAGTPPSSAVKAKKFVIIVLVVVTMVIAILLTAFKILSAGLAVATVSAIYTALALLFML</sequence>
<feature type="transmembrane region" description="Helical" evidence="1">
    <location>
        <begin position="152"/>
        <end position="171"/>
    </location>
</feature>
<dbReference type="EMBL" id="JAVXUO010002496">
    <property type="protein sequence ID" value="KAK2972721.1"/>
    <property type="molecule type" value="Genomic_DNA"/>
</dbReference>
<evidence type="ECO:0000256" key="1">
    <source>
        <dbReference type="SAM" id="Phobius"/>
    </source>
</evidence>
<keyword evidence="1" id="KW-0812">Transmembrane</keyword>
<dbReference type="PROSITE" id="PS51367">
    <property type="entry name" value="THAUMATIN_2"/>
    <property type="match status" value="1"/>
</dbReference>
<dbReference type="Proteomes" id="UP001187471">
    <property type="component" value="Unassembled WGS sequence"/>
</dbReference>
<dbReference type="PANTHER" id="PTHR31048">
    <property type="entry name" value="OS03G0233200 PROTEIN"/>
    <property type="match status" value="1"/>
</dbReference>
<accession>A0AA88U8M1</accession>
<reference evidence="2" key="1">
    <citation type="submission" date="2022-12" db="EMBL/GenBank/DDBJ databases">
        <title>Draft genome assemblies for two species of Escallonia (Escalloniales).</title>
        <authorList>
            <person name="Chanderbali A."/>
            <person name="Dervinis C."/>
            <person name="Anghel I."/>
            <person name="Soltis D."/>
            <person name="Soltis P."/>
            <person name="Zapata F."/>
        </authorList>
    </citation>
    <scope>NUCLEOTIDE SEQUENCE</scope>
    <source>
        <strain evidence="2">UCBG92.1500</strain>
        <tissue evidence="2">Leaf</tissue>
    </source>
</reference>
<evidence type="ECO:0000313" key="2">
    <source>
        <dbReference type="EMBL" id="KAK2972721.1"/>
    </source>
</evidence>
<feature type="transmembrane region" description="Helical" evidence="1">
    <location>
        <begin position="177"/>
        <end position="195"/>
    </location>
</feature>
<organism evidence="2 3">
    <name type="scientific">Escallonia rubra</name>
    <dbReference type="NCBI Taxonomy" id="112253"/>
    <lineage>
        <taxon>Eukaryota</taxon>
        <taxon>Viridiplantae</taxon>
        <taxon>Streptophyta</taxon>
        <taxon>Embryophyta</taxon>
        <taxon>Tracheophyta</taxon>
        <taxon>Spermatophyta</taxon>
        <taxon>Magnoliopsida</taxon>
        <taxon>eudicotyledons</taxon>
        <taxon>Gunneridae</taxon>
        <taxon>Pentapetalae</taxon>
        <taxon>asterids</taxon>
        <taxon>campanulids</taxon>
        <taxon>Escalloniales</taxon>
        <taxon>Escalloniaceae</taxon>
        <taxon>Escallonia</taxon>
    </lineage>
</organism>
<dbReference type="SMART" id="SM00205">
    <property type="entry name" value="THN"/>
    <property type="match status" value="1"/>
</dbReference>
<dbReference type="InterPro" id="IPR037176">
    <property type="entry name" value="Osmotin/thaumatin-like_sf"/>
</dbReference>
<keyword evidence="3" id="KW-1185">Reference proteome</keyword>
<protein>
    <submittedName>
        <fullName evidence="2">Uncharacterized protein</fullName>
    </submittedName>
</protein>
<dbReference type="InterPro" id="IPR001938">
    <property type="entry name" value="Thaumatin"/>
</dbReference>
<dbReference type="SUPFAM" id="SSF49870">
    <property type="entry name" value="Osmotin, thaumatin-like protein"/>
    <property type="match status" value="1"/>
</dbReference>
<dbReference type="Gene3D" id="2.60.110.10">
    <property type="entry name" value="Thaumatin"/>
    <property type="match status" value="1"/>
</dbReference>
<comment type="caution">
    <text evidence="2">The sequence shown here is derived from an EMBL/GenBank/DDBJ whole genome shotgun (WGS) entry which is preliminary data.</text>
</comment>
<keyword evidence="1" id="KW-0472">Membrane</keyword>